<dbReference type="Proteomes" id="UP000199423">
    <property type="component" value="Unassembled WGS sequence"/>
</dbReference>
<proteinExistence type="inferred from homology"/>
<keyword evidence="5" id="KW-1185">Reference proteome</keyword>
<reference evidence="5" key="1">
    <citation type="submission" date="2016-10" db="EMBL/GenBank/DDBJ databases">
        <authorList>
            <person name="Varghese N."/>
            <person name="Submissions S."/>
        </authorList>
    </citation>
    <scope>NUCLEOTIDE SEQUENCE [LARGE SCALE GENOMIC DNA]</scope>
    <source>
        <strain evidence="5">DSM 1565</strain>
    </source>
</reference>
<dbReference type="RefSeq" id="WP_092867435.1">
    <property type="nucleotide sequence ID" value="NZ_FPCH01000002.1"/>
</dbReference>
<dbReference type="EMBL" id="FPCH01000002">
    <property type="protein sequence ID" value="SFV33355.1"/>
    <property type="molecule type" value="Genomic_DNA"/>
</dbReference>
<accession>A0A1I7NFB4</accession>
<dbReference type="AlphaFoldDB" id="A0A1I7NFB4"/>
<dbReference type="InterPro" id="IPR041465">
    <property type="entry name" value="SfsA_N"/>
</dbReference>
<comment type="similarity">
    <text evidence="1">Belongs to the SfsA family.</text>
</comment>
<dbReference type="InterPro" id="IPR040452">
    <property type="entry name" value="SfsA_C"/>
</dbReference>
<gene>
    <name evidence="1" type="primary">sfsA</name>
    <name evidence="4" type="ORF">SAMN04488557_1943</name>
</gene>
<dbReference type="Pfam" id="PF03749">
    <property type="entry name" value="SfsA"/>
    <property type="match status" value="1"/>
</dbReference>
<dbReference type="Gene3D" id="2.40.50.580">
    <property type="match status" value="1"/>
</dbReference>
<evidence type="ECO:0000313" key="5">
    <source>
        <dbReference type="Proteomes" id="UP000199423"/>
    </source>
</evidence>
<evidence type="ECO:0000259" key="3">
    <source>
        <dbReference type="Pfam" id="PF17746"/>
    </source>
</evidence>
<dbReference type="CDD" id="cd22359">
    <property type="entry name" value="SfsA-like_bacterial"/>
    <property type="match status" value="1"/>
</dbReference>
<dbReference type="PROSITE" id="PS51257">
    <property type="entry name" value="PROKAR_LIPOPROTEIN"/>
    <property type="match status" value="1"/>
</dbReference>
<evidence type="ECO:0000313" key="4">
    <source>
        <dbReference type="EMBL" id="SFV33355.1"/>
    </source>
</evidence>
<feature type="domain" description="SfsA N-terminal OB" evidence="3">
    <location>
        <begin position="13"/>
        <end position="82"/>
    </location>
</feature>
<dbReference type="FunFam" id="2.40.50.580:FF:000001">
    <property type="entry name" value="Sugar fermentation stimulation protein A"/>
    <property type="match status" value="1"/>
</dbReference>
<protein>
    <recommendedName>
        <fullName evidence="1">Sugar fermentation stimulation protein homolog</fullName>
    </recommendedName>
</protein>
<dbReference type="PANTHER" id="PTHR30545:SF2">
    <property type="entry name" value="SUGAR FERMENTATION STIMULATION PROTEIN A"/>
    <property type="match status" value="1"/>
</dbReference>
<name>A0A1I7NFB4_9HYPH</name>
<dbReference type="NCBIfam" id="TIGR00230">
    <property type="entry name" value="sfsA"/>
    <property type="match status" value="1"/>
</dbReference>
<dbReference type="InterPro" id="IPR005224">
    <property type="entry name" value="SfsA"/>
</dbReference>
<evidence type="ECO:0000256" key="1">
    <source>
        <dbReference type="HAMAP-Rule" id="MF_00095"/>
    </source>
</evidence>
<organism evidence="4 5">
    <name type="scientific">Hyphomicrobium facile</name>
    <dbReference type="NCBI Taxonomy" id="51670"/>
    <lineage>
        <taxon>Bacteria</taxon>
        <taxon>Pseudomonadati</taxon>
        <taxon>Pseudomonadota</taxon>
        <taxon>Alphaproteobacteria</taxon>
        <taxon>Hyphomicrobiales</taxon>
        <taxon>Hyphomicrobiaceae</taxon>
        <taxon>Hyphomicrobium</taxon>
    </lineage>
</organism>
<dbReference type="Pfam" id="PF17746">
    <property type="entry name" value="SfsA_N"/>
    <property type="match status" value="1"/>
</dbReference>
<dbReference type="GO" id="GO:0003677">
    <property type="term" value="F:DNA binding"/>
    <property type="evidence" value="ECO:0007669"/>
    <property type="project" value="InterPro"/>
</dbReference>
<evidence type="ECO:0000259" key="2">
    <source>
        <dbReference type="Pfam" id="PF03749"/>
    </source>
</evidence>
<dbReference type="STRING" id="51670.SAMN04488557_1943"/>
<dbReference type="Gene3D" id="3.40.1350.60">
    <property type="match status" value="1"/>
</dbReference>
<dbReference type="HAMAP" id="MF_00095">
    <property type="entry name" value="SfsA"/>
    <property type="match status" value="1"/>
</dbReference>
<dbReference type="PANTHER" id="PTHR30545">
    <property type="entry name" value="SUGAR FERMENTATION STIMULATION PROTEIN A"/>
    <property type="match status" value="1"/>
</dbReference>
<feature type="domain" description="Sugar fermentation stimulation protein C-terminal" evidence="2">
    <location>
        <begin position="87"/>
        <end position="225"/>
    </location>
</feature>
<sequence length="240" mass="26199">MKFAHPLVPGILIQRYKRFLADVTTSGGVTVTASCPNTGSMLGLATPGSRVWLSESDSPTRKYRHTWEMIEADLGQGSHIVGINSGRPNGLVTEAIQAGLIAELSGYSTLRREVKYGLNSRIDILLSGGPDKRDCYVEVKNVHLMRTAGLAEFPDSKTERGAKHLRELSSMVEQGHRAVMVFLVQRSDAQKFTVAADIDAAYAAAFQTAAASGVEMLCYTCRLSPMEIEVERRIEIADLP</sequence>
<dbReference type="OrthoDB" id="9802365at2"/>